<sequence length="143" mass="16719">MIRLVGSFRLTVLSRSSSTVAKSTQSGHNAALHRSADQRDVTQMDILEERIKNREEVREIKIQGQTQKWAYRSEMVKKLDLDMDHRRIWIAFSLIIFLGFGSFVYVKSNVVLGRREEMEQREKMRKELNLHGADRKKISVVDN</sequence>
<accession>A0A2A6C449</accession>
<dbReference type="EnsemblMetazoa" id="PPA02143.1">
    <property type="protein sequence ID" value="PPA02143.1"/>
    <property type="gene ID" value="WBGene00091697"/>
</dbReference>
<protein>
    <submittedName>
        <fullName evidence="1">Uncharacterized protein</fullName>
    </submittedName>
</protein>
<gene>
    <name evidence="1" type="primary">WBGene00091697</name>
</gene>
<accession>A0A8R1U4S2</accession>
<reference evidence="1" key="2">
    <citation type="submission" date="2022-06" db="UniProtKB">
        <authorList>
            <consortium name="EnsemblMetazoa"/>
        </authorList>
    </citation>
    <scope>IDENTIFICATION</scope>
    <source>
        <strain evidence="1">PS312</strain>
    </source>
</reference>
<keyword evidence="2" id="KW-1185">Reference proteome</keyword>
<reference evidence="2" key="1">
    <citation type="journal article" date="2008" name="Nat. Genet.">
        <title>The Pristionchus pacificus genome provides a unique perspective on nematode lifestyle and parasitism.</title>
        <authorList>
            <person name="Dieterich C."/>
            <person name="Clifton S.W."/>
            <person name="Schuster L.N."/>
            <person name="Chinwalla A."/>
            <person name="Delehaunty K."/>
            <person name="Dinkelacker I."/>
            <person name="Fulton L."/>
            <person name="Fulton R."/>
            <person name="Godfrey J."/>
            <person name="Minx P."/>
            <person name="Mitreva M."/>
            <person name="Roeseler W."/>
            <person name="Tian H."/>
            <person name="Witte H."/>
            <person name="Yang S.P."/>
            <person name="Wilson R.K."/>
            <person name="Sommer R.J."/>
        </authorList>
    </citation>
    <scope>NUCLEOTIDE SEQUENCE [LARGE SCALE GENOMIC DNA]</scope>
    <source>
        <strain evidence="2">PS312</strain>
    </source>
</reference>
<evidence type="ECO:0000313" key="1">
    <source>
        <dbReference type="EnsemblMetazoa" id="PPA02143.1"/>
    </source>
</evidence>
<organism evidence="1 2">
    <name type="scientific">Pristionchus pacificus</name>
    <name type="common">Parasitic nematode worm</name>
    <dbReference type="NCBI Taxonomy" id="54126"/>
    <lineage>
        <taxon>Eukaryota</taxon>
        <taxon>Metazoa</taxon>
        <taxon>Ecdysozoa</taxon>
        <taxon>Nematoda</taxon>
        <taxon>Chromadorea</taxon>
        <taxon>Rhabditida</taxon>
        <taxon>Rhabditina</taxon>
        <taxon>Diplogasteromorpha</taxon>
        <taxon>Diplogasteroidea</taxon>
        <taxon>Neodiplogasteridae</taxon>
        <taxon>Pristionchus</taxon>
    </lineage>
</organism>
<dbReference type="OrthoDB" id="5808865at2759"/>
<proteinExistence type="predicted"/>
<name>A0A2A6C449_PRIPA</name>
<dbReference type="AlphaFoldDB" id="A0A2A6C449"/>
<dbReference type="Proteomes" id="UP000005239">
    <property type="component" value="Unassembled WGS sequence"/>
</dbReference>
<evidence type="ECO:0000313" key="2">
    <source>
        <dbReference type="Proteomes" id="UP000005239"/>
    </source>
</evidence>